<dbReference type="EMBL" id="ABVQ01000037">
    <property type="protein sequence ID" value="EEC56697.1"/>
    <property type="molecule type" value="Genomic_DNA"/>
</dbReference>
<evidence type="ECO:0000259" key="1">
    <source>
        <dbReference type="Pfam" id="PF01973"/>
    </source>
</evidence>
<dbReference type="PANTHER" id="PTHR41786:SF1">
    <property type="entry name" value="6-HYDROXYMETHYLPTERIN DIPHOSPHOKINASE MPTE-LIKE DOMAIN-CONTAINING PROTEIN"/>
    <property type="match status" value="1"/>
</dbReference>
<protein>
    <recommendedName>
        <fullName evidence="1">6-hydroxymethylpterin diphosphokinase MptE-like domain-containing protein</fullName>
    </recommendedName>
</protein>
<name>B7AWV6_9FIRM</name>
<feature type="domain" description="6-hydroxymethylpterin diphosphokinase MptE-like" evidence="1">
    <location>
        <begin position="213"/>
        <end position="387"/>
    </location>
</feature>
<organism evidence="2 3">
    <name type="scientific">[Bacteroides] pectinophilus ATCC 43243</name>
    <dbReference type="NCBI Taxonomy" id="483218"/>
    <lineage>
        <taxon>Bacteria</taxon>
        <taxon>Bacillati</taxon>
        <taxon>Bacillota</taxon>
        <taxon>Clostridia</taxon>
        <taxon>Eubacteriales</taxon>
    </lineage>
</organism>
<dbReference type="eggNOG" id="COG2604">
    <property type="taxonomic scope" value="Bacteria"/>
</dbReference>
<sequence>MNELAKKNIECLAEKMKDIEEGIVNYVNKNGNQDKTVYIDRSANEELILAKEKEGRIWYLNSRYDVQYAAKVLADAQGEIHYRNIFILCGLGNGMYLQELLKRLGDENIVIAYEPDPEVFVSLIENVDMTESFGDRRVLVFAEGINTNTFSQYFGIIFRYELIDLSKFIIAPNYGRLYAEQIQEFHDMCWREANMLQGEKNTLADIGYEMADNVIANLWNMSKHSTVNELAEYFENAGVDTENVPFLIVSAGPSLDKNIEDVRAAKGHAFVVAVDSAIRKMLEYNIMPDMIVTVDSHKPLVLFEDERVKHIPMVVCGQSRQEVYRQHKAKMFVFTEDEFVLYFYRHFGHDIAPLRTGGSVANNAFSLALLLGFKKIILVGQDLAFTNNKKHASNVYEESGISEEDSYKYTYVTDINGEQILTFRNFAMYKDWFEGVIRDNEDVKVLNATEGGANIKGAENCTLKEAIARWCNVSFNASIINNVPDVFADEEITSVYDYIVEMHDRCDELNKSFNEEIKNYMRLKELIAEGKTGGSAFNSVMKKIQKFNDMANREPLVHLISMYSSKNEHEALEGLYEEKKSADREAMTAADKGIALLEGYKQGCELTKQAFGKLIDSIEAEA</sequence>
<keyword evidence="3" id="KW-1185">Reference proteome</keyword>
<dbReference type="AlphaFoldDB" id="B7AWV6"/>
<reference evidence="2 3" key="1">
    <citation type="submission" date="2008-11" db="EMBL/GenBank/DDBJ databases">
        <title>Draft genome sequence of Bacteroides pectinophilus (ATCC 43243).</title>
        <authorList>
            <person name="Sudarsanam P."/>
            <person name="Ley R."/>
            <person name="Guruge J."/>
            <person name="Turnbaugh P.J."/>
            <person name="Mahowald M."/>
            <person name="Liep D."/>
            <person name="Gordon J."/>
        </authorList>
    </citation>
    <scope>NUCLEOTIDE SEQUENCE [LARGE SCALE GENOMIC DNA]</scope>
    <source>
        <strain evidence="2 3">ATCC 43243</strain>
    </source>
</reference>
<comment type="caution">
    <text evidence="2">The sequence shown here is derived from an EMBL/GenBank/DDBJ whole genome shotgun (WGS) entry which is preliminary data.</text>
</comment>
<dbReference type="HOGENOM" id="CLU_026503_0_0_9"/>
<dbReference type="STRING" id="483218.BACPEC_03206"/>
<reference evidence="2 3" key="2">
    <citation type="submission" date="2008-11" db="EMBL/GenBank/DDBJ databases">
        <authorList>
            <person name="Fulton L."/>
            <person name="Clifton S."/>
            <person name="Fulton B."/>
            <person name="Xu J."/>
            <person name="Minx P."/>
            <person name="Pepin K.H."/>
            <person name="Johnson M."/>
            <person name="Bhonagiri V."/>
            <person name="Nash W.E."/>
            <person name="Mardis E.R."/>
            <person name="Wilson R.K."/>
        </authorList>
    </citation>
    <scope>NUCLEOTIDE SEQUENCE [LARGE SCALE GENOMIC DNA]</scope>
    <source>
        <strain evidence="2 3">ATCC 43243</strain>
    </source>
</reference>
<evidence type="ECO:0000313" key="3">
    <source>
        <dbReference type="Proteomes" id="UP000003136"/>
    </source>
</evidence>
<dbReference type="PANTHER" id="PTHR41786">
    <property type="entry name" value="MOTILITY ACCESSORY FACTOR MAF"/>
    <property type="match status" value="1"/>
</dbReference>
<dbReference type="InterPro" id="IPR002826">
    <property type="entry name" value="MptE-like"/>
</dbReference>
<dbReference type="Proteomes" id="UP000003136">
    <property type="component" value="Unassembled WGS sequence"/>
</dbReference>
<proteinExistence type="predicted"/>
<evidence type="ECO:0000313" key="2">
    <source>
        <dbReference type="EMBL" id="EEC56697.1"/>
    </source>
</evidence>
<gene>
    <name evidence="2" type="ORF">BACPEC_03206</name>
</gene>
<accession>B7AWV6</accession>
<dbReference type="Pfam" id="PF01973">
    <property type="entry name" value="MptE-like"/>
    <property type="match status" value="1"/>
</dbReference>